<dbReference type="Proteomes" id="UP000026915">
    <property type="component" value="Chromosome 1"/>
</dbReference>
<evidence type="ECO:0000313" key="1">
    <source>
        <dbReference type="EMBL" id="EOX93824.1"/>
    </source>
</evidence>
<dbReference type="HOGENOM" id="CLU_1753002_0_0_1"/>
<dbReference type="Gramene" id="EOX93824">
    <property type="protein sequence ID" value="EOX93824"/>
    <property type="gene ID" value="TCM_002768"/>
</dbReference>
<evidence type="ECO:0000313" key="2">
    <source>
        <dbReference type="Proteomes" id="UP000026915"/>
    </source>
</evidence>
<gene>
    <name evidence="1" type="ORF">TCM_002768</name>
</gene>
<protein>
    <recommendedName>
        <fullName evidence="3">DUF4219 domain-containing protein</fullName>
    </recommendedName>
</protein>
<reference evidence="1 2" key="1">
    <citation type="journal article" date="2013" name="Genome Biol.">
        <title>The genome sequence of the most widely cultivated cacao type and its use to identify candidate genes regulating pod color.</title>
        <authorList>
            <person name="Motamayor J.C."/>
            <person name="Mockaitis K."/>
            <person name="Schmutz J."/>
            <person name="Haiminen N."/>
            <person name="Iii D.L."/>
            <person name="Cornejo O."/>
            <person name="Findley S.D."/>
            <person name="Zheng P."/>
            <person name="Utro F."/>
            <person name="Royaert S."/>
            <person name="Saski C."/>
            <person name="Jenkins J."/>
            <person name="Podicheti R."/>
            <person name="Zhao M."/>
            <person name="Scheffler B.E."/>
            <person name="Stack J.C."/>
            <person name="Feltus F.A."/>
            <person name="Mustiga G.M."/>
            <person name="Amores F."/>
            <person name="Phillips W."/>
            <person name="Marelli J.P."/>
            <person name="May G.D."/>
            <person name="Shapiro H."/>
            <person name="Ma J."/>
            <person name="Bustamante C.D."/>
            <person name="Schnell R.J."/>
            <person name="Main D."/>
            <person name="Gilbert D."/>
            <person name="Parida L."/>
            <person name="Kuhn D.N."/>
        </authorList>
    </citation>
    <scope>NUCLEOTIDE SEQUENCE [LARGE SCALE GENOMIC DNA]</scope>
    <source>
        <strain evidence="2">cv. Matina 1-6</strain>
    </source>
</reference>
<keyword evidence="2" id="KW-1185">Reference proteome</keyword>
<proteinExistence type="predicted"/>
<dbReference type="InParanoid" id="A0A061DLY8"/>
<name>A0A061DLY8_THECC</name>
<dbReference type="STRING" id="3641.A0A061DLY8"/>
<evidence type="ECO:0008006" key="3">
    <source>
        <dbReference type="Google" id="ProtNLM"/>
    </source>
</evidence>
<organism evidence="1 2">
    <name type="scientific">Theobroma cacao</name>
    <name type="common">Cacao</name>
    <name type="synonym">Cocoa</name>
    <dbReference type="NCBI Taxonomy" id="3641"/>
    <lineage>
        <taxon>Eukaryota</taxon>
        <taxon>Viridiplantae</taxon>
        <taxon>Streptophyta</taxon>
        <taxon>Embryophyta</taxon>
        <taxon>Tracheophyta</taxon>
        <taxon>Spermatophyta</taxon>
        <taxon>Magnoliopsida</taxon>
        <taxon>eudicotyledons</taxon>
        <taxon>Gunneridae</taxon>
        <taxon>Pentapetalae</taxon>
        <taxon>rosids</taxon>
        <taxon>malvids</taxon>
        <taxon>Malvales</taxon>
        <taxon>Malvaceae</taxon>
        <taxon>Byttnerioideae</taxon>
        <taxon>Theobroma</taxon>
    </lineage>
</organism>
<accession>A0A061DLY8</accession>
<dbReference type="AlphaFoldDB" id="A0A061DLY8"/>
<sequence length="149" mass="17766">MTIDSIATTLSEGQLIVRPHLFNGENYSYWKNRMELFVQDNDNHDWKIIANGLLKPTKIIDGKEVIKEEKKENFDVKKKFEDLKNEKHKVFMDSSFSRMIKCNHCTFHDHSSFACPIRKHLFYRIRQMWVPKETLCYETNFQGSKEFGI</sequence>
<dbReference type="EMBL" id="CM001879">
    <property type="protein sequence ID" value="EOX93824.1"/>
    <property type="molecule type" value="Genomic_DNA"/>
</dbReference>